<dbReference type="Proteomes" id="UP000291151">
    <property type="component" value="Chromosome"/>
</dbReference>
<evidence type="ECO:0000256" key="1">
    <source>
        <dbReference type="ARBA" id="ARBA00008097"/>
    </source>
</evidence>
<dbReference type="AlphaFoldDB" id="A0A4P6USB5"/>
<dbReference type="InterPro" id="IPR017945">
    <property type="entry name" value="DHBP_synth_RibB-like_a/b_dom"/>
</dbReference>
<dbReference type="InterPro" id="IPR043129">
    <property type="entry name" value="ATPase_NBD"/>
</dbReference>
<comment type="similarity">
    <text evidence="1">Belongs to the carbamoyltransferase HypF family.</text>
</comment>
<dbReference type="Pfam" id="PF07503">
    <property type="entry name" value="zf-HYPF"/>
    <property type="match status" value="2"/>
</dbReference>
<dbReference type="KEGG" id="uth:DKZ56_03320"/>
<evidence type="ECO:0000259" key="2">
    <source>
        <dbReference type="PROSITE" id="PS51163"/>
    </source>
</evidence>
<dbReference type="Gene3D" id="3.90.870.30">
    <property type="match status" value="1"/>
</dbReference>
<sequence length="674" mass="75730">MLAIFNPRKRGIKMTTPYRTMTYTFLPDTAICDDCLKELFDPESKRYLYPYIGCPNCGPRYALMKNVPFERQNTTMADWEMCPTCKEEYENPQNRRYHAELNCCPQCGPNYYLSENGERYEGEEMFRRVAELLNAGEILLVKNNGGYHLVCDAFNRNAVQVMRDKLGRPRKSFAIMVKDLEAAKEIVHLSEKEEAILLSKKRPILLAKSKSEELSSIVAPNNTDIGLMVPYTGLQHLLFHFGAPRYIVMTSANYPGEPTIHKEDQLTRLVEDFQCATLIGEREIERSVDDTVLKVTKLGAVPFRRSRGYNNLLDITLPSSRPILTVGADLKSTITLVKDQKVVMSHHLGDMTKYGTQLKFERTVKDYLAIHGVDLSETIIGYDLHPEYFTTKFAQNLEGYRHIAVQHHKAHLASILALKNKLSERVVGIVFDGAGFGEDGEIWGGEIFVGSVQEGFTRHGHLRKASLIGGDAAATYPLQALAGFIGDFDKDLFDRLQLPDPFPKALKIKEKNIRTFPTTSVGRLYDAVAALLGFHLDNSFEGEAAIALEYLASQSKVEEVYTFPWTGEELDYRPLFEEMIQSKLKGQSPSVIARGFHRSLAQAVVDVIQSLCEEYDTNYAVLSGGVFHNSLLVSDIFDLLEGSKIEILYDDEVPLGDNCISLGQAAILSATIIE</sequence>
<dbReference type="PANTHER" id="PTHR42959:SF1">
    <property type="entry name" value="CARBAMOYLTRANSFERASE HYPF"/>
    <property type="match status" value="1"/>
</dbReference>
<evidence type="ECO:0000313" key="4">
    <source>
        <dbReference type="Proteomes" id="UP000291151"/>
    </source>
</evidence>
<dbReference type="Gene3D" id="3.30.420.40">
    <property type="match status" value="1"/>
</dbReference>
<dbReference type="Pfam" id="PF01300">
    <property type="entry name" value="Sua5_yciO_yrdC"/>
    <property type="match status" value="1"/>
</dbReference>
<accession>A0A4P6USB5</accession>
<dbReference type="InterPro" id="IPR041440">
    <property type="entry name" value="HypF_C"/>
</dbReference>
<dbReference type="GO" id="GO:0016743">
    <property type="term" value="F:carboxyl- or carbamoyltransferase activity"/>
    <property type="evidence" value="ECO:0007669"/>
    <property type="project" value="InterPro"/>
</dbReference>
<dbReference type="GO" id="GO:0008270">
    <property type="term" value="F:zinc ion binding"/>
    <property type="evidence" value="ECO:0007669"/>
    <property type="project" value="InterPro"/>
</dbReference>
<dbReference type="EMBL" id="CP036528">
    <property type="protein sequence ID" value="QBK24981.1"/>
    <property type="molecule type" value="Genomic_DNA"/>
</dbReference>
<name>A0A4P6USB5_9BACL</name>
<dbReference type="InterPro" id="IPR004421">
    <property type="entry name" value="Carbamoyltransferase_HypF"/>
</dbReference>
<dbReference type="InterPro" id="IPR006070">
    <property type="entry name" value="Sua5-like_dom"/>
</dbReference>
<evidence type="ECO:0000313" key="3">
    <source>
        <dbReference type="EMBL" id="QBK24981.1"/>
    </source>
</evidence>
<protein>
    <submittedName>
        <fullName evidence="3">Carbamoyltransferase HypF</fullName>
    </submittedName>
</protein>
<dbReference type="InterPro" id="IPR055128">
    <property type="entry name" value="HypF_C_2"/>
</dbReference>
<dbReference type="SUPFAM" id="SSF55821">
    <property type="entry name" value="YrdC/RibB"/>
    <property type="match status" value="1"/>
</dbReference>
<organism evidence="3 4">
    <name type="scientific">Ureibacillus thermophilus</name>
    <dbReference type="NCBI Taxonomy" id="367743"/>
    <lineage>
        <taxon>Bacteria</taxon>
        <taxon>Bacillati</taxon>
        <taxon>Bacillota</taxon>
        <taxon>Bacilli</taxon>
        <taxon>Bacillales</taxon>
        <taxon>Caryophanaceae</taxon>
        <taxon>Ureibacillus</taxon>
    </lineage>
</organism>
<feature type="domain" description="YrdC-like" evidence="2">
    <location>
        <begin position="123"/>
        <end position="308"/>
    </location>
</feature>
<dbReference type="InterPro" id="IPR011125">
    <property type="entry name" value="Znf_HypF"/>
</dbReference>
<dbReference type="Pfam" id="PF22521">
    <property type="entry name" value="HypF_C_2"/>
    <property type="match status" value="1"/>
</dbReference>
<proteinExistence type="inferred from homology"/>
<gene>
    <name evidence="3" type="primary">hypF</name>
    <name evidence="3" type="ORF">DKZ56_03320</name>
</gene>
<dbReference type="NCBIfam" id="TIGR00143">
    <property type="entry name" value="hypF"/>
    <property type="match status" value="1"/>
</dbReference>
<dbReference type="PANTHER" id="PTHR42959">
    <property type="entry name" value="CARBAMOYLTRANSFERASE"/>
    <property type="match status" value="1"/>
</dbReference>
<dbReference type="GO" id="GO:0051604">
    <property type="term" value="P:protein maturation"/>
    <property type="evidence" value="ECO:0007669"/>
    <property type="project" value="TreeGrafter"/>
</dbReference>
<dbReference type="PROSITE" id="PS51163">
    <property type="entry name" value="YRDC"/>
    <property type="match status" value="1"/>
</dbReference>
<reference evidence="3 4" key="1">
    <citation type="submission" date="2019-02" db="EMBL/GenBank/DDBJ databases">
        <title>Ureibacillus thermophilus.</title>
        <authorList>
            <person name="Sunny J.S."/>
            <person name="Natarajan A."/>
            <person name="Saleena L.M."/>
        </authorList>
    </citation>
    <scope>NUCLEOTIDE SEQUENCE [LARGE SCALE GENOMIC DNA]</scope>
    <source>
        <strain evidence="3 4">LM102</strain>
    </source>
</reference>
<dbReference type="Gene3D" id="3.30.110.120">
    <property type="match status" value="1"/>
</dbReference>
<keyword evidence="4" id="KW-1185">Reference proteome</keyword>
<dbReference type="Pfam" id="PF17788">
    <property type="entry name" value="HypF_C"/>
    <property type="match status" value="1"/>
</dbReference>
<keyword evidence="3" id="KW-0808">Transferase</keyword>
<dbReference type="SUPFAM" id="SSF53067">
    <property type="entry name" value="Actin-like ATPase domain"/>
    <property type="match status" value="1"/>
</dbReference>
<dbReference type="GO" id="GO:0003725">
    <property type="term" value="F:double-stranded RNA binding"/>
    <property type="evidence" value="ECO:0007669"/>
    <property type="project" value="InterPro"/>
</dbReference>
<dbReference type="Gene3D" id="3.30.420.360">
    <property type="match status" value="1"/>
</dbReference>
<dbReference type="InterPro" id="IPR051060">
    <property type="entry name" value="Carbamoyltrans_HypF-like"/>
</dbReference>